<evidence type="ECO:0000313" key="2">
    <source>
        <dbReference type="EMBL" id="MCH80632.1"/>
    </source>
</evidence>
<organism evidence="2 3">
    <name type="scientific">Trifolium medium</name>
    <dbReference type="NCBI Taxonomy" id="97028"/>
    <lineage>
        <taxon>Eukaryota</taxon>
        <taxon>Viridiplantae</taxon>
        <taxon>Streptophyta</taxon>
        <taxon>Embryophyta</taxon>
        <taxon>Tracheophyta</taxon>
        <taxon>Spermatophyta</taxon>
        <taxon>Magnoliopsida</taxon>
        <taxon>eudicotyledons</taxon>
        <taxon>Gunneridae</taxon>
        <taxon>Pentapetalae</taxon>
        <taxon>rosids</taxon>
        <taxon>fabids</taxon>
        <taxon>Fabales</taxon>
        <taxon>Fabaceae</taxon>
        <taxon>Papilionoideae</taxon>
        <taxon>50 kb inversion clade</taxon>
        <taxon>NPAAA clade</taxon>
        <taxon>Hologalegina</taxon>
        <taxon>IRL clade</taxon>
        <taxon>Trifolieae</taxon>
        <taxon>Trifolium</taxon>
    </lineage>
</organism>
<evidence type="ECO:0000256" key="1">
    <source>
        <dbReference type="SAM" id="MobiDB-lite"/>
    </source>
</evidence>
<name>A0A392M013_9FABA</name>
<feature type="region of interest" description="Disordered" evidence="1">
    <location>
        <begin position="1"/>
        <end position="21"/>
    </location>
</feature>
<dbReference type="EMBL" id="LXQA010001289">
    <property type="protein sequence ID" value="MCH80632.1"/>
    <property type="molecule type" value="Genomic_DNA"/>
</dbReference>
<keyword evidence="3" id="KW-1185">Reference proteome</keyword>
<protein>
    <submittedName>
        <fullName evidence="2">Uncharacterized protein</fullName>
    </submittedName>
</protein>
<feature type="compositionally biased region" description="Basic and acidic residues" evidence="1">
    <location>
        <begin position="8"/>
        <end position="20"/>
    </location>
</feature>
<proteinExistence type="predicted"/>
<sequence>MFLSDLVAGREKATDSEPNGRRFLAAARESDSLASSLVGRAYSVLENKVAV</sequence>
<accession>A0A392M013</accession>
<dbReference type="AlphaFoldDB" id="A0A392M013"/>
<gene>
    <name evidence="2" type="ORF">A2U01_0001402</name>
</gene>
<evidence type="ECO:0000313" key="3">
    <source>
        <dbReference type="Proteomes" id="UP000265520"/>
    </source>
</evidence>
<comment type="caution">
    <text evidence="2">The sequence shown here is derived from an EMBL/GenBank/DDBJ whole genome shotgun (WGS) entry which is preliminary data.</text>
</comment>
<reference evidence="2 3" key="1">
    <citation type="journal article" date="2018" name="Front. Plant Sci.">
        <title>Red Clover (Trifolium pratense) and Zigzag Clover (T. medium) - A Picture of Genomic Similarities and Differences.</title>
        <authorList>
            <person name="Dluhosova J."/>
            <person name="Istvanek J."/>
            <person name="Nedelnik J."/>
            <person name="Repkova J."/>
        </authorList>
    </citation>
    <scope>NUCLEOTIDE SEQUENCE [LARGE SCALE GENOMIC DNA]</scope>
    <source>
        <strain evidence="3">cv. 10/8</strain>
        <tissue evidence="2">Leaf</tissue>
    </source>
</reference>
<dbReference type="Proteomes" id="UP000265520">
    <property type="component" value="Unassembled WGS sequence"/>
</dbReference>